<gene>
    <name evidence="1" type="ORF">GCM10023147_45100</name>
</gene>
<sequence>MTAQALARAAQRAAATAIEAGAGAEVRRAAFEALAMGAAVLSDEEIEAVADLVVREWDAVRIESRWAA</sequence>
<proteinExistence type="predicted"/>
<comment type="caution">
    <text evidence="1">The sequence shown here is derived from an EMBL/GenBank/DDBJ whole genome shotgun (WGS) entry which is preliminary data.</text>
</comment>
<reference evidence="2" key="1">
    <citation type="journal article" date="2019" name="Int. J. Syst. Evol. Microbiol.">
        <title>The Global Catalogue of Microorganisms (GCM) 10K type strain sequencing project: providing services to taxonomists for standard genome sequencing and annotation.</title>
        <authorList>
            <consortium name="The Broad Institute Genomics Platform"/>
            <consortium name="The Broad Institute Genome Sequencing Center for Infectious Disease"/>
            <person name="Wu L."/>
            <person name="Ma J."/>
        </authorList>
    </citation>
    <scope>NUCLEOTIDE SEQUENCE [LARGE SCALE GENOMIC DNA]</scope>
    <source>
        <strain evidence="2">JCM 17688</strain>
    </source>
</reference>
<dbReference type="Proteomes" id="UP001500635">
    <property type="component" value="Unassembled WGS sequence"/>
</dbReference>
<name>A0ABP8KB65_9ACTN</name>
<protein>
    <recommendedName>
        <fullName evidence="3">Antitoxin VbhA domain-containing protein</fullName>
    </recommendedName>
</protein>
<keyword evidence="2" id="KW-1185">Reference proteome</keyword>
<evidence type="ECO:0000313" key="1">
    <source>
        <dbReference type="EMBL" id="GAA4403521.1"/>
    </source>
</evidence>
<evidence type="ECO:0000313" key="2">
    <source>
        <dbReference type="Proteomes" id="UP001500635"/>
    </source>
</evidence>
<evidence type="ECO:0008006" key="3">
    <source>
        <dbReference type="Google" id="ProtNLM"/>
    </source>
</evidence>
<organism evidence="1 2">
    <name type="scientific">Tsukamurella soli</name>
    <dbReference type="NCBI Taxonomy" id="644556"/>
    <lineage>
        <taxon>Bacteria</taxon>
        <taxon>Bacillati</taxon>
        <taxon>Actinomycetota</taxon>
        <taxon>Actinomycetes</taxon>
        <taxon>Mycobacteriales</taxon>
        <taxon>Tsukamurellaceae</taxon>
        <taxon>Tsukamurella</taxon>
    </lineage>
</organism>
<dbReference type="EMBL" id="BAABFR010000109">
    <property type="protein sequence ID" value="GAA4403521.1"/>
    <property type="molecule type" value="Genomic_DNA"/>
</dbReference>
<dbReference type="RefSeq" id="WP_345000384.1">
    <property type="nucleotide sequence ID" value="NZ_BAABFR010000109.1"/>
</dbReference>
<accession>A0ABP8KB65</accession>